<dbReference type="InterPro" id="IPR000917">
    <property type="entry name" value="Sulfatase_N"/>
</dbReference>
<organism evidence="4 5">
    <name type="scientific">Alloyangia pacifica</name>
    <dbReference type="NCBI Taxonomy" id="311180"/>
    <lineage>
        <taxon>Bacteria</taxon>
        <taxon>Pseudomonadati</taxon>
        <taxon>Pseudomonadota</taxon>
        <taxon>Alphaproteobacteria</taxon>
        <taxon>Rhodobacterales</taxon>
        <taxon>Roseobacteraceae</taxon>
        <taxon>Alloyangia</taxon>
    </lineage>
</organism>
<accession>A0A2U8HHP5</accession>
<dbReference type="Proteomes" id="UP000244915">
    <property type="component" value="Chromosome 2"/>
</dbReference>
<keyword evidence="2" id="KW-0378">Hydrolase</keyword>
<dbReference type="GO" id="GO:0004065">
    <property type="term" value="F:arylsulfatase activity"/>
    <property type="evidence" value="ECO:0007669"/>
    <property type="project" value="TreeGrafter"/>
</dbReference>
<evidence type="ECO:0000313" key="5">
    <source>
        <dbReference type="Proteomes" id="UP000244915"/>
    </source>
</evidence>
<dbReference type="Pfam" id="PF00884">
    <property type="entry name" value="Sulfatase"/>
    <property type="match status" value="1"/>
</dbReference>
<dbReference type="InterPro" id="IPR017850">
    <property type="entry name" value="Alkaline_phosphatase_core_sf"/>
</dbReference>
<dbReference type="AlphaFoldDB" id="A0A2U8HHP5"/>
<proteinExistence type="inferred from homology"/>
<dbReference type="EMBL" id="CP022190">
    <property type="protein sequence ID" value="AWI85248.1"/>
    <property type="molecule type" value="Genomic_DNA"/>
</dbReference>
<feature type="domain" description="Sulfatase N-terminal" evidence="3">
    <location>
        <begin position="6"/>
        <end position="414"/>
    </location>
</feature>
<evidence type="ECO:0000256" key="1">
    <source>
        <dbReference type="ARBA" id="ARBA00008779"/>
    </source>
</evidence>
<protein>
    <submittedName>
        <fullName evidence="4">Sulfatase</fullName>
    </submittedName>
</protein>
<dbReference type="SUPFAM" id="SSF53649">
    <property type="entry name" value="Alkaline phosphatase-like"/>
    <property type="match status" value="1"/>
</dbReference>
<dbReference type="PANTHER" id="PTHR42693:SF53">
    <property type="entry name" value="ENDO-4-O-SULFATASE"/>
    <property type="match status" value="1"/>
</dbReference>
<dbReference type="Gene3D" id="3.40.720.10">
    <property type="entry name" value="Alkaline Phosphatase, subunit A"/>
    <property type="match status" value="1"/>
</dbReference>
<comment type="similarity">
    <text evidence="1">Belongs to the sulfatase family.</text>
</comment>
<dbReference type="PANTHER" id="PTHR42693">
    <property type="entry name" value="ARYLSULFATASE FAMILY MEMBER"/>
    <property type="match status" value="1"/>
</dbReference>
<evidence type="ECO:0000256" key="2">
    <source>
        <dbReference type="ARBA" id="ARBA00022801"/>
    </source>
</evidence>
<dbReference type="KEGG" id="ypac:CEW88_16020"/>
<evidence type="ECO:0000259" key="3">
    <source>
        <dbReference type="Pfam" id="PF00884"/>
    </source>
</evidence>
<evidence type="ECO:0000313" key="4">
    <source>
        <dbReference type="EMBL" id="AWI85248.1"/>
    </source>
</evidence>
<name>A0A2U8HHP5_9RHOB</name>
<gene>
    <name evidence="4" type="ORF">CEW88_16020</name>
</gene>
<dbReference type="InterPro" id="IPR050738">
    <property type="entry name" value="Sulfatase"/>
</dbReference>
<dbReference type="RefSeq" id="WP_108968824.1">
    <property type="nucleotide sequence ID" value="NZ_CP022190.1"/>
</dbReference>
<sequence length="525" mass="58057">MSDRPSFILFITDQHRADFLGCYGHPIVRTPNIDAMAARGTAFDRFYVASPVCMPNRASLMTGRMPSGHGVRFNGIPLSQRNVTFVELLRDAGYDTALIGKSHLQTFTGIPPVQTPPEARPGYHKANGALREAVRNDFATPVYHVEEPDFWSGEMPAVPVPFYGFNHVELVTGHGDHVGGDYTRWALERDPELGSKMGAKNQLPHDYTCPQAVRTAIPAELYSTSYIAERACAWLEERRDSDKPFFLMVSWPDPHHPFNPPGDYWDMYKPEDMPVPIAFTSNDWTPPPHVAGVLGAREDGKANLQGMNAIGCSAREAQEAQALTCGMITMIDDAVGRVQGALATSGRGDETVTIFTSDHGDHLGDHRLLFKGSEQYEQITRVPFIWADPQRDQSARSDRLGQTLDIGATILERARIEQAWGMQGRDLMSETSAPEGVLIQYAHQAKMDGLGVCPNVHSLRDARYRLSVFQGLGWGELYDLEADPGELRNLWEAPEAASVKARLLEQLLQAELAHTETAPAPVARA</sequence>
<reference evidence="4 5" key="1">
    <citation type="submission" date="2017-06" db="EMBL/GenBank/DDBJ databases">
        <title>Yangia sp. YSBP01 complete genome sequence.</title>
        <authorList>
            <person name="Woo J.-H."/>
            <person name="Kim H.-S."/>
        </authorList>
    </citation>
    <scope>NUCLEOTIDE SEQUENCE [LARGE SCALE GENOMIC DNA]</scope>
    <source>
        <strain evidence="4 5">YSBP01</strain>
    </source>
</reference>
<dbReference type="OrthoDB" id="9795675at2"/>